<dbReference type="OrthoDB" id="3945378at2759"/>
<organism evidence="2 3">
    <name type="scientific">Glonium stellatum</name>
    <dbReference type="NCBI Taxonomy" id="574774"/>
    <lineage>
        <taxon>Eukaryota</taxon>
        <taxon>Fungi</taxon>
        <taxon>Dikarya</taxon>
        <taxon>Ascomycota</taxon>
        <taxon>Pezizomycotina</taxon>
        <taxon>Dothideomycetes</taxon>
        <taxon>Pleosporomycetidae</taxon>
        <taxon>Gloniales</taxon>
        <taxon>Gloniaceae</taxon>
        <taxon>Glonium</taxon>
    </lineage>
</organism>
<evidence type="ECO:0000256" key="1">
    <source>
        <dbReference type="SAM" id="Phobius"/>
    </source>
</evidence>
<feature type="transmembrane region" description="Helical" evidence="1">
    <location>
        <begin position="170"/>
        <end position="198"/>
    </location>
</feature>
<gene>
    <name evidence="2" type="ORF">AOQ84DRAFT_423973</name>
</gene>
<dbReference type="EMBL" id="KV749056">
    <property type="protein sequence ID" value="OCL11387.1"/>
    <property type="molecule type" value="Genomic_DNA"/>
</dbReference>
<feature type="transmembrane region" description="Helical" evidence="1">
    <location>
        <begin position="204"/>
        <end position="224"/>
    </location>
</feature>
<keyword evidence="3" id="KW-1185">Reference proteome</keyword>
<feature type="transmembrane region" description="Helical" evidence="1">
    <location>
        <begin position="44"/>
        <end position="62"/>
    </location>
</feature>
<proteinExistence type="predicted"/>
<evidence type="ECO:0000313" key="3">
    <source>
        <dbReference type="Proteomes" id="UP000250140"/>
    </source>
</evidence>
<keyword evidence="1" id="KW-0812">Transmembrane</keyword>
<name>A0A8E2JW54_9PEZI</name>
<dbReference type="Proteomes" id="UP000250140">
    <property type="component" value="Unassembled WGS sequence"/>
</dbReference>
<keyword evidence="1" id="KW-0472">Membrane</keyword>
<protein>
    <submittedName>
        <fullName evidence="2">Uncharacterized protein</fullName>
    </submittedName>
</protein>
<feature type="transmembrane region" description="Helical" evidence="1">
    <location>
        <begin position="123"/>
        <end position="140"/>
    </location>
</feature>
<sequence>MATCVIHGQTDLFGLGVRIGYYLQWISMVVEEVYLRPEMQSVRVSLALFTSASFLALSIQVINTDIDPSLVYITLLLTFGYFFRLVPDIVWNTLKQYREEWRRESDASIFKRKKNPNKLFEDLWLFLLIIVQVFFIYFWGKKVTELNAKECHEYGFLFTKVRLNNPAFRYANLVFSIIILSIIVIAVIVIATELTIYWNKIKDVYSLNSIGQLIPLLIGCVIFLQRLYRIRTKDADLSIKDRLGYFIVL</sequence>
<dbReference type="AlphaFoldDB" id="A0A8E2JW54"/>
<feature type="transmembrane region" description="Helical" evidence="1">
    <location>
        <begin position="69"/>
        <end position="86"/>
    </location>
</feature>
<evidence type="ECO:0000313" key="2">
    <source>
        <dbReference type="EMBL" id="OCL11387.1"/>
    </source>
</evidence>
<reference evidence="2 3" key="1">
    <citation type="journal article" date="2016" name="Nat. Commun.">
        <title>Ectomycorrhizal ecology is imprinted in the genome of the dominant symbiotic fungus Cenococcum geophilum.</title>
        <authorList>
            <consortium name="DOE Joint Genome Institute"/>
            <person name="Peter M."/>
            <person name="Kohler A."/>
            <person name="Ohm R.A."/>
            <person name="Kuo A."/>
            <person name="Krutzmann J."/>
            <person name="Morin E."/>
            <person name="Arend M."/>
            <person name="Barry K.W."/>
            <person name="Binder M."/>
            <person name="Choi C."/>
            <person name="Clum A."/>
            <person name="Copeland A."/>
            <person name="Grisel N."/>
            <person name="Haridas S."/>
            <person name="Kipfer T."/>
            <person name="LaButti K."/>
            <person name="Lindquist E."/>
            <person name="Lipzen A."/>
            <person name="Maire R."/>
            <person name="Meier B."/>
            <person name="Mihaltcheva S."/>
            <person name="Molinier V."/>
            <person name="Murat C."/>
            <person name="Poggeler S."/>
            <person name="Quandt C.A."/>
            <person name="Sperisen C."/>
            <person name="Tritt A."/>
            <person name="Tisserant E."/>
            <person name="Crous P.W."/>
            <person name="Henrissat B."/>
            <person name="Nehls U."/>
            <person name="Egli S."/>
            <person name="Spatafora J.W."/>
            <person name="Grigoriev I.V."/>
            <person name="Martin F.M."/>
        </authorList>
    </citation>
    <scope>NUCLEOTIDE SEQUENCE [LARGE SCALE GENOMIC DNA]</scope>
    <source>
        <strain evidence="2 3">CBS 207.34</strain>
    </source>
</reference>
<keyword evidence="1" id="KW-1133">Transmembrane helix</keyword>
<accession>A0A8E2JW54</accession>